<dbReference type="Proteomes" id="UP000799754">
    <property type="component" value="Unassembled WGS sequence"/>
</dbReference>
<gene>
    <name evidence="1" type="ORF">BU25DRAFT_25577</name>
</gene>
<evidence type="ECO:0000313" key="1">
    <source>
        <dbReference type="EMBL" id="KAF2629015.1"/>
    </source>
</evidence>
<comment type="caution">
    <text evidence="1">The sequence shown here is derived from an EMBL/GenBank/DDBJ whole genome shotgun (WGS) entry which is preliminary data.</text>
</comment>
<name>A0ACB6S433_9PLEO</name>
<evidence type="ECO:0000313" key="2">
    <source>
        <dbReference type="Proteomes" id="UP000799754"/>
    </source>
</evidence>
<dbReference type="EMBL" id="MU006711">
    <property type="protein sequence ID" value="KAF2629015.1"/>
    <property type="molecule type" value="Genomic_DNA"/>
</dbReference>
<reference evidence="1" key="1">
    <citation type="journal article" date="2020" name="Stud. Mycol.">
        <title>101 Dothideomycetes genomes: a test case for predicting lifestyles and emergence of pathogens.</title>
        <authorList>
            <person name="Haridas S."/>
            <person name="Albert R."/>
            <person name="Binder M."/>
            <person name="Bloem J."/>
            <person name="Labutti K."/>
            <person name="Salamov A."/>
            <person name="Andreopoulos B."/>
            <person name="Baker S."/>
            <person name="Barry K."/>
            <person name="Bills G."/>
            <person name="Bluhm B."/>
            <person name="Cannon C."/>
            <person name="Castanera R."/>
            <person name="Culley D."/>
            <person name="Daum C."/>
            <person name="Ezra D."/>
            <person name="Gonzalez J."/>
            <person name="Henrissat B."/>
            <person name="Kuo A."/>
            <person name="Liang C."/>
            <person name="Lipzen A."/>
            <person name="Lutzoni F."/>
            <person name="Magnuson J."/>
            <person name="Mondo S."/>
            <person name="Nolan M."/>
            <person name="Ohm R."/>
            <person name="Pangilinan J."/>
            <person name="Park H.-J."/>
            <person name="Ramirez L."/>
            <person name="Alfaro M."/>
            <person name="Sun H."/>
            <person name="Tritt A."/>
            <person name="Yoshinaga Y."/>
            <person name="Zwiers L.-H."/>
            <person name="Turgeon B."/>
            <person name="Goodwin S."/>
            <person name="Spatafora J."/>
            <person name="Crous P."/>
            <person name="Grigoriev I."/>
        </authorList>
    </citation>
    <scope>NUCLEOTIDE SEQUENCE</scope>
    <source>
        <strain evidence="1">CBS 525.71</strain>
    </source>
</reference>
<protein>
    <submittedName>
        <fullName evidence="1">Uncharacterized protein</fullName>
    </submittedName>
</protein>
<proteinExistence type="predicted"/>
<sequence length="155" mass="17659">MFALPCTCNDRQGAAVVEGRHQACARQPGLEVAERRHFVITQTPTTWFACPLLEATKVDRPFFFIQHPLLHIACLIRLLNSNPGSVFSSVSCTYWVTHRERHKQQRVPSAEQTAPASASCQIALDSSTRHPTAVYKLEYHWSYAFNTTVRYLELR</sequence>
<keyword evidence="2" id="KW-1185">Reference proteome</keyword>
<accession>A0ACB6S433</accession>
<organism evidence="1 2">
    <name type="scientific">Macroventuria anomochaeta</name>
    <dbReference type="NCBI Taxonomy" id="301207"/>
    <lineage>
        <taxon>Eukaryota</taxon>
        <taxon>Fungi</taxon>
        <taxon>Dikarya</taxon>
        <taxon>Ascomycota</taxon>
        <taxon>Pezizomycotina</taxon>
        <taxon>Dothideomycetes</taxon>
        <taxon>Pleosporomycetidae</taxon>
        <taxon>Pleosporales</taxon>
        <taxon>Pleosporineae</taxon>
        <taxon>Didymellaceae</taxon>
        <taxon>Macroventuria</taxon>
    </lineage>
</organism>